<organism evidence="2 3">
    <name type="scientific">Fusarium gaditjirri</name>
    <dbReference type="NCBI Taxonomy" id="282569"/>
    <lineage>
        <taxon>Eukaryota</taxon>
        <taxon>Fungi</taxon>
        <taxon>Dikarya</taxon>
        <taxon>Ascomycota</taxon>
        <taxon>Pezizomycotina</taxon>
        <taxon>Sordariomycetes</taxon>
        <taxon>Hypocreomycetidae</taxon>
        <taxon>Hypocreales</taxon>
        <taxon>Nectriaceae</taxon>
        <taxon>Fusarium</taxon>
        <taxon>Fusarium nisikadoi species complex</taxon>
    </lineage>
</organism>
<accession>A0A8H4TI94</accession>
<feature type="region of interest" description="Disordered" evidence="1">
    <location>
        <begin position="1"/>
        <end position="38"/>
    </location>
</feature>
<evidence type="ECO:0000313" key="2">
    <source>
        <dbReference type="EMBL" id="KAF4958286.1"/>
    </source>
</evidence>
<dbReference type="AlphaFoldDB" id="A0A8H4TI94"/>
<name>A0A8H4TI94_9HYPO</name>
<evidence type="ECO:0000256" key="1">
    <source>
        <dbReference type="SAM" id="MobiDB-lite"/>
    </source>
</evidence>
<dbReference type="Proteomes" id="UP000604273">
    <property type="component" value="Unassembled WGS sequence"/>
</dbReference>
<protein>
    <submittedName>
        <fullName evidence="2">Uncharacterized protein</fullName>
    </submittedName>
</protein>
<comment type="caution">
    <text evidence="2">The sequence shown here is derived from an EMBL/GenBank/DDBJ whole genome shotgun (WGS) entry which is preliminary data.</text>
</comment>
<reference evidence="2" key="1">
    <citation type="journal article" date="2020" name="BMC Genomics">
        <title>Correction to: Identification and distribution of gene clusters required for synthesis of sphingolipid metabolism inhibitors in diverse species of the filamentous fungus Fusarium.</title>
        <authorList>
            <person name="Kim H.S."/>
            <person name="Lohmar J.M."/>
            <person name="Busman M."/>
            <person name="Brown D.W."/>
            <person name="Naumann T.A."/>
            <person name="Divon H.H."/>
            <person name="Lysoe E."/>
            <person name="Uhlig S."/>
            <person name="Proctor R.H."/>
        </authorList>
    </citation>
    <scope>NUCLEOTIDE SEQUENCE</scope>
    <source>
        <strain evidence="2">NRRL 45417</strain>
    </source>
</reference>
<reference evidence="2" key="2">
    <citation type="submission" date="2020-05" db="EMBL/GenBank/DDBJ databases">
        <authorList>
            <person name="Kim H.-S."/>
            <person name="Proctor R.H."/>
            <person name="Brown D.W."/>
        </authorList>
    </citation>
    <scope>NUCLEOTIDE SEQUENCE</scope>
    <source>
        <strain evidence="2">NRRL 45417</strain>
    </source>
</reference>
<feature type="compositionally biased region" description="Polar residues" evidence="1">
    <location>
        <begin position="29"/>
        <end position="38"/>
    </location>
</feature>
<gene>
    <name evidence="2" type="ORF">FGADI_2452</name>
</gene>
<sequence>MKPYRDILPKPTPLEAEPEPEIDAAARTRGSQGASNQLPPVSVLVNTHELSEVNGQIDVLNTKVYHLKFMLQGREEAMQRCDPKKIKRAMEAFAYSRRPRYALLQAESTVKTLWRAITEAENDHARQTLYQLWGMSVQHQTR</sequence>
<keyword evidence="3" id="KW-1185">Reference proteome</keyword>
<dbReference type="OrthoDB" id="10417312at2759"/>
<dbReference type="EMBL" id="JABFAI010000053">
    <property type="protein sequence ID" value="KAF4958286.1"/>
    <property type="molecule type" value="Genomic_DNA"/>
</dbReference>
<evidence type="ECO:0000313" key="3">
    <source>
        <dbReference type="Proteomes" id="UP000604273"/>
    </source>
</evidence>
<proteinExistence type="predicted"/>